<sequence length="565" mass="65387">MSSGIGLTATEDRIESILTRQYRYTVPDYQRRYAWGEEQWAALWSDIQAIEEGDTHFVGSIVLIERSQGLNDLDQLEVVDGQQRLTTISLILAVMRQKYLNEDLEKQADSINNKYLWQEDIDTARYPNLSLSKFDDDDYRAILDQRFDEVSDSNLREGFQFYAEKMDELDPKEINEIRNKLLRSVTAVSITTDGEQSAFRLFETLNDRGLELSAVDLMKNYVFSTAATDPSIDYDQIRDDWEAIVELIVPKLSKPSRFFRHYIMSASEPDHDGDVSDYKLYDTFQDIVDNKLDQAGISLEEYVADMLRSASIYADLIDHSVSKYDSNGNAAVNDKLDDLEMLSITQARTILLRIIDELESANRVMEALRVLEAFVIRWKTANYPTGGEIDRIYSRACSEYFDDESEVADELRDLFTDRWPSDGEFRTSLENKRMRLNDQTKYMLIRIEEDYYNGSQVEFSEPEREHIAPRAAFSAKKYSAWPVQLDMTEGEFMQVRDRLGNLTLFESDRNASVGADPFENKKEVYSTSEYEMTKAIATDYDEWSGENIDNRTRELAQACVNIWSL</sequence>
<dbReference type="GO" id="GO:0004519">
    <property type="term" value="F:endonuclease activity"/>
    <property type="evidence" value="ECO:0007669"/>
    <property type="project" value="UniProtKB-KW"/>
</dbReference>
<protein>
    <submittedName>
        <fullName evidence="3">DUF262 domain-containing HNH endonuclease family protein</fullName>
    </submittedName>
</protein>
<dbReference type="Proteomes" id="UP000826254">
    <property type="component" value="Plasmid unnamed1"/>
</dbReference>
<dbReference type="KEGG" id="hmp:K6T50_16150"/>
<dbReference type="PANTHER" id="PTHR35149">
    <property type="entry name" value="SLL5132 PROTEIN"/>
    <property type="match status" value="1"/>
</dbReference>
<dbReference type="GeneID" id="67179706"/>
<proteinExistence type="predicted"/>
<evidence type="ECO:0000259" key="2">
    <source>
        <dbReference type="Pfam" id="PF07510"/>
    </source>
</evidence>
<evidence type="ECO:0000313" key="4">
    <source>
        <dbReference type="Proteomes" id="UP000826254"/>
    </source>
</evidence>
<organism evidence="3 4">
    <name type="scientific">Halobaculum magnesiiphilum</name>
    <dbReference type="NCBI Taxonomy" id="1017351"/>
    <lineage>
        <taxon>Archaea</taxon>
        <taxon>Methanobacteriati</taxon>
        <taxon>Methanobacteriota</taxon>
        <taxon>Stenosarchaea group</taxon>
        <taxon>Halobacteria</taxon>
        <taxon>Halobacteriales</taxon>
        <taxon>Haloferacaceae</taxon>
        <taxon>Halobaculum</taxon>
    </lineage>
</organism>
<keyword evidence="3" id="KW-0614">Plasmid</keyword>
<dbReference type="PANTHER" id="PTHR35149:SF2">
    <property type="entry name" value="DUF262 DOMAIN-CONTAINING PROTEIN"/>
    <property type="match status" value="1"/>
</dbReference>
<gene>
    <name evidence="3" type="ORF">K6T50_16150</name>
</gene>
<keyword evidence="4" id="KW-1185">Reference proteome</keyword>
<geneLocation type="plasmid" evidence="3 4">
    <name>unnamed1</name>
</geneLocation>
<dbReference type="RefSeq" id="WP_222608990.1">
    <property type="nucleotide sequence ID" value="NZ_CP081959.1"/>
</dbReference>
<dbReference type="Pfam" id="PF07510">
    <property type="entry name" value="GmrSD_C"/>
    <property type="match status" value="1"/>
</dbReference>
<accession>A0A8T8WH40</accession>
<dbReference type="InterPro" id="IPR011089">
    <property type="entry name" value="GmrSD_C"/>
</dbReference>
<dbReference type="InterPro" id="IPR004919">
    <property type="entry name" value="GmrSD_N"/>
</dbReference>
<keyword evidence="3" id="KW-0378">Hydrolase</keyword>
<feature type="domain" description="GmrSD restriction endonucleases C-terminal" evidence="2">
    <location>
        <begin position="419"/>
        <end position="557"/>
    </location>
</feature>
<dbReference type="EMBL" id="CP081959">
    <property type="protein sequence ID" value="QZP39192.1"/>
    <property type="molecule type" value="Genomic_DNA"/>
</dbReference>
<feature type="domain" description="GmrSD restriction endonucleases N-terminal" evidence="1">
    <location>
        <begin position="14"/>
        <end position="223"/>
    </location>
</feature>
<name>A0A8T8WH40_9EURY</name>
<dbReference type="AlphaFoldDB" id="A0A8T8WH40"/>
<evidence type="ECO:0000259" key="1">
    <source>
        <dbReference type="Pfam" id="PF03235"/>
    </source>
</evidence>
<keyword evidence="3" id="KW-0540">Nuclease</keyword>
<dbReference type="Pfam" id="PF03235">
    <property type="entry name" value="GmrSD_N"/>
    <property type="match status" value="1"/>
</dbReference>
<evidence type="ECO:0000313" key="3">
    <source>
        <dbReference type="EMBL" id="QZP39192.1"/>
    </source>
</evidence>
<reference evidence="3 4" key="1">
    <citation type="journal article" date="2021" name="Int. J. Syst. Evol. Microbiol.">
        <title>Halobaculum halophilum sp. nov. and Halobaculum salinum sp. nov., isolated from salt lake and saline soil.</title>
        <authorList>
            <person name="Cui H.L."/>
            <person name="Shi X.W."/>
            <person name="Yin X.M."/>
            <person name="Yang X.Y."/>
            <person name="Hou J."/>
            <person name="Zhu L."/>
        </authorList>
    </citation>
    <scope>NUCLEOTIDE SEQUENCE [LARGE SCALE GENOMIC DNA]</scope>
    <source>
        <strain evidence="3 4">NBRC 109044</strain>
    </source>
</reference>
<keyword evidence="3" id="KW-0255">Endonuclease</keyword>